<dbReference type="GO" id="GO:0004177">
    <property type="term" value="F:aminopeptidase activity"/>
    <property type="evidence" value="ECO:0007669"/>
    <property type="project" value="TreeGrafter"/>
</dbReference>
<keyword evidence="2" id="KW-1185">Reference proteome</keyword>
<gene>
    <name evidence="1" type="ORF">CKO25_01435</name>
</gene>
<sequence length="271" mass="30876">MRGLINWWQGRVLAHERARIAPHNWEQVWEALPLLADLTEAESRRLADLALLFLREKRIDPAQGLELTDPMRLAIALQACLPILELGLDWFTGWYAVILYPEEFVPEREVVGDDGVVWIEHEAKSGEAWEQGPVILSWADVAASCERDGYNVVIHEFVHKLDLRDGAANGCPPLHPEMSPRQWTDTFAAAYQDLCDRVDAGDATPFDSYATESPAEFFAVISESFFEVPKRLHAEYPGVYEQLRAFYRQDPLARMRATRPSARMSLPGWSR</sequence>
<reference evidence="1 2" key="1">
    <citation type="journal article" date="2020" name="Microorganisms">
        <title>Osmotic Adaptation and Compatible Solute Biosynthesis of Phototrophic Bacteria as Revealed from Genome Analyses.</title>
        <authorList>
            <person name="Imhoff J.F."/>
            <person name="Rahn T."/>
            <person name="Kunzel S."/>
            <person name="Keller A."/>
            <person name="Neulinger S.C."/>
        </authorList>
    </citation>
    <scope>NUCLEOTIDE SEQUENCE [LARGE SCALE GENOMIC DNA]</scope>
    <source>
        <strain evidence="1 2">DSM 21303</strain>
    </source>
</reference>
<evidence type="ECO:0000313" key="2">
    <source>
        <dbReference type="Proteomes" id="UP001138802"/>
    </source>
</evidence>
<dbReference type="InterPro" id="IPR042252">
    <property type="entry name" value="MtfA_N"/>
</dbReference>
<proteinExistence type="predicted"/>
<dbReference type="Gene3D" id="1.10.472.150">
    <property type="entry name" value="Glucose-regulated metallo-peptidase M90, N-terminal domain"/>
    <property type="match status" value="1"/>
</dbReference>
<dbReference type="PANTHER" id="PTHR30164">
    <property type="entry name" value="MTFA PEPTIDASE"/>
    <property type="match status" value="1"/>
</dbReference>
<dbReference type="Pfam" id="PF06167">
    <property type="entry name" value="Peptidase_M90"/>
    <property type="match status" value="1"/>
</dbReference>
<dbReference type="SUPFAM" id="SSF55486">
    <property type="entry name" value="Metalloproteases ('zincins'), catalytic domain"/>
    <property type="match status" value="1"/>
</dbReference>
<dbReference type="Proteomes" id="UP001138802">
    <property type="component" value="Unassembled WGS sequence"/>
</dbReference>
<dbReference type="GO" id="GO:0008237">
    <property type="term" value="F:metallopeptidase activity"/>
    <property type="evidence" value="ECO:0007669"/>
    <property type="project" value="InterPro"/>
</dbReference>
<comment type="caution">
    <text evidence="1">The sequence shown here is derived from an EMBL/GenBank/DDBJ whole genome shotgun (WGS) entry which is preliminary data.</text>
</comment>
<dbReference type="FunFam" id="3.40.390.10:FF:000012">
    <property type="entry name" value="Protein MtfA"/>
    <property type="match status" value="1"/>
</dbReference>
<dbReference type="InterPro" id="IPR024079">
    <property type="entry name" value="MetalloPept_cat_dom_sf"/>
</dbReference>
<dbReference type="Gene3D" id="3.40.390.10">
    <property type="entry name" value="Collagenase (Catalytic Domain)"/>
    <property type="match status" value="1"/>
</dbReference>
<organism evidence="1 2">
    <name type="scientific">Thiocapsa imhoffii</name>
    <dbReference type="NCBI Taxonomy" id="382777"/>
    <lineage>
        <taxon>Bacteria</taxon>
        <taxon>Pseudomonadati</taxon>
        <taxon>Pseudomonadota</taxon>
        <taxon>Gammaproteobacteria</taxon>
        <taxon>Chromatiales</taxon>
        <taxon>Chromatiaceae</taxon>
        <taxon>Thiocapsa</taxon>
    </lineage>
</organism>
<dbReference type="AlphaFoldDB" id="A0A9X1B764"/>
<evidence type="ECO:0000313" key="1">
    <source>
        <dbReference type="EMBL" id="MBK1643337.1"/>
    </source>
</evidence>
<evidence type="ECO:0008006" key="3">
    <source>
        <dbReference type="Google" id="ProtNLM"/>
    </source>
</evidence>
<protein>
    <recommendedName>
        <fullName evidence="3">Zinc-dependent peptidase</fullName>
    </recommendedName>
</protein>
<dbReference type="PANTHER" id="PTHR30164:SF2">
    <property type="entry name" value="PROTEIN MTFA"/>
    <property type="match status" value="1"/>
</dbReference>
<accession>A0A9X1B764</accession>
<dbReference type="CDD" id="cd20169">
    <property type="entry name" value="Peptidase_M90_mtfA"/>
    <property type="match status" value="1"/>
</dbReference>
<dbReference type="InterPro" id="IPR010384">
    <property type="entry name" value="MtfA_fam"/>
</dbReference>
<dbReference type="EMBL" id="NRSD01000001">
    <property type="protein sequence ID" value="MBK1643337.1"/>
    <property type="molecule type" value="Genomic_DNA"/>
</dbReference>
<name>A0A9X1B764_9GAMM</name>
<dbReference type="RefSeq" id="WP_200386111.1">
    <property type="nucleotide sequence ID" value="NZ_NRSD01000001.1"/>
</dbReference>
<dbReference type="GO" id="GO:0005829">
    <property type="term" value="C:cytosol"/>
    <property type="evidence" value="ECO:0007669"/>
    <property type="project" value="TreeGrafter"/>
</dbReference>